<protein>
    <recommendedName>
        <fullName evidence="1">Baseplate protein J-like barrel domain-containing protein</fullName>
    </recommendedName>
</protein>
<feature type="domain" description="Baseplate protein J-like barrel" evidence="1">
    <location>
        <begin position="118"/>
        <end position="199"/>
    </location>
</feature>
<dbReference type="InterPro" id="IPR023366">
    <property type="entry name" value="ATP_synth_asu-like_sf"/>
</dbReference>
<gene>
    <name evidence="2" type="ORF">AA15669_1424</name>
</gene>
<evidence type="ECO:0000313" key="2">
    <source>
        <dbReference type="EMBL" id="GBQ07533.1"/>
    </source>
</evidence>
<comment type="caution">
    <text evidence="2">The sequence shown here is derived from an EMBL/GenBank/DDBJ whole genome shotgun (WGS) entry which is preliminary data.</text>
</comment>
<evidence type="ECO:0000313" key="3">
    <source>
        <dbReference type="Proteomes" id="UP001062901"/>
    </source>
</evidence>
<evidence type="ECO:0000259" key="1">
    <source>
        <dbReference type="Pfam" id="PF04865"/>
    </source>
</evidence>
<dbReference type="InterPro" id="IPR006949">
    <property type="entry name" value="Barrel_Baseplate_J-like"/>
</dbReference>
<dbReference type="EMBL" id="BAQD01000033">
    <property type="protein sequence ID" value="GBQ07533.1"/>
    <property type="molecule type" value="Genomic_DNA"/>
</dbReference>
<name>A0ABQ0NZY0_9PROT</name>
<dbReference type="Proteomes" id="UP001062901">
    <property type="component" value="Unassembled WGS sequence"/>
</dbReference>
<organism evidence="2 3">
    <name type="scientific">Saccharibacter floricola DSM 15669</name>
    <dbReference type="NCBI Taxonomy" id="1123227"/>
    <lineage>
        <taxon>Bacteria</taxon>
        <taxon>Pseudomonadati</taxon>
        <taxon>Pseudomonadota</taxon>
        <taxon>Alphaproteobacteria</taxon>
        <taxon>Acetobacterales</taxon>
        <taxon>Acetobacteraceae</taxon>
        <taxon>Saccharibacter</taxon>
    </lineage>
</organism>
<reference evidence="2" key="1">
    <citation type="submission" date="2013-04" db="EMBL/GenBank/DDBJ databases">
        <title>The genome sequencing project of 58 acetic acid bacteria.</title>
        <authorList>
            <person name="Okamoto-Kainuma A."/>
            <person name="Ishikawa M."/>
            <person name="Umino S."/>
            <person name="Koizumi Y."/>
            <person name="Shiwa Y."/>
            <person name="Yoshikawa H."/>
            <person name="Matsutani M."/>
            <person name="Matsushita K."/>
        </authorList>
    </citation>
    <scope>NUCLEOTIDE SEQUENCE</scope>
    <source>
        <strain evidence="2">DSM 15669</strain>
    </source>
</reference>
<dbReference type="Pfam" id="PF04865">
    <property type="entry name" value="Baseplate_J"/>
    <property type="match status" value="1"/>
</dbReference>
<dbReference type="RefSeq" id="WP_018981067.1">
    <property type="nucleotide sequence ID" value="NZ_BAQD01000033.1"/>
</dbReference>
<sequence>MAIIDLTDAQLSVLEERYPGLLTTLNNSGVQPTDPQTLRDRLIATATTRSPGVTTDLPGTLTEDMASTAIGALAQIDQAKVDLINSVSPLNATPAFLDEFGEVYGVKRGAGANPSAYVTFTGPPGLYLAAGFQVSDGIYTYETQENYTIPANGVLPQVYVLSLTEGTTIIPENSITTIVTGLAAGINLSVTNPVKGTAGTGSEKDSDYRARILQAGQRTAQGTPGFIRSCLLNVPNVLPRSIRVNVLQDRGYSIMVDGGDPNQIAGAIYTSCFDLPSLQPSINPIANATRANPCVIASELTHGLTDGQTVTIAGETAMTSINGSFTASVIDASHFSIPVDTTNAPLYSGNGVLQTNPRDLAAFVSDGPDRYEVAFIRPLQQKVKLSIRWQTNNAGVVDDSIVTQAIAPQLSNYINSLTVGAPLSTLQMGTITEAALLQLLPGATIASLSFTVFLDGLLSSPPPNSVIIEGDPQSYFITSPDQITLERDG</sequence>
<keyword evidence="3" id="KW-1185">Reference proteome</keyword>
<accession>A0ABQ0NZY0</accession>
<dbReference type="Gene3D" id="2.40.30.20">
    <property type="match status" value="1"/>
</dbReference>
<proteinExistence type="predicted"/>